<evidence type="ECO:0000313" key="17">
    <source>
        <dbReference type="EMBL" id="MFB9755430.1"/>
    </source>
</evidence>
<proteinExistence type="predicted"/>
<evidence type="ECO:0000256" key="3">
    <source>
        <dbReference type="ARBA" id="ARBA00012438"/>
    </source>
</evidence>
<dbReference type="SMART" id="SM00388">
    <property type="entry name" value="HisKA"/>
    <property type="match status" value="1"/>
</dbReference>
<feature type="domain" description="HAMP" evidence="16">
    <location>
        <begin position="176"/>
        <end position="231"/>
    </location>
</feature>
<evidence type="ECO:0000313" key="18">
    <source>
        <dbReference type="Proteomes" id="UP001589619"/>
    </source>
</evidence>
<evidence type="ECO:0000259" key="15">
    <source>
        <dbReference type="PROSITE" id="PS50109"/>
    </source>
</evidence>
<evidence type="ECO:0000256" key="2">
    <source>
        <dbReference type="ARBA" id="ARBA00004651"/>
    </source>
</evidence>
<keyword evidence="9 17" id="KW-0418">Kinase</keyword>
<protein>
    <recommendedName>
        <fullName evidence="3">histidine kinase</fullName>
        <ecNumber evidence="3">2.7.13.3</ecNumber>
    </recommendedName>
</protein>
<dbReference type="PROSITE" id="PS50885">
    <property type="entry name" value="HAMP"/>
    <property type="match status" value="1"/>
</dbReference>
<evidence type="ECO:0000256" key="1">
    <source>
        <dbReference type="ARBA" id="ARBA00000085"/>
    </source>
</evidence>
<feature type="domain" description="Histidine kinase" evidence="15">
    <location>
        <begin position="239"/>
        <end position="449"/>
    </location>
</feature>
<dbReference type="InterPro" id="IPR050428">
    <property type="entry name" value="TCS_sensor_his_kinase"/>
</dbReference>
<keyword evidence="13 14" id="KW-0472">Membrane</keyword>
<dbReference type="Pfam" id="PF00672">
    <property type="entry name" value="HAMP"/>
    <property type="match status" value="1"/>
</dbReference>
<dbReference type="Pfam" id="PF00512">
    <property type="entry name" value="HisKA"/>
    <property type="match status" value="1"/>
</dbReference>
<dbReference type="SMART" id="SM00304">
    <property type="entry name" value="HAMP"/>
    <property type="match status" value="1"/>
</dbReference>
<keyword evidence="5" id="KW-0597">Phosphoprotein</keyword>
<reference evidence="17 18" key="1">
    <citation type="submission" date="2024-09" db="EMBL/GenBank/DDBJ databases">
        <authorList>
            <person name="Sun Q."/>
            <person name="Mori K."/>
        </authorList>
    </citation>
    <scope>NUCLEOTIDE SEQUENCE [LARGE SCALE GENOMIC DNA]</scope>
    <source>
        <strain evidence="17 18">JCM 12520</strain>
    </source>
</reference>
<evidence type="ECO:0000256" key="13">
    <source>
        <dbReference type="ARBA" id="ARBA00023136"/>
    </source>
</evidence>
<sequence>MSLRLRLMVLSSAWLVFILVLFSTFIYSFFVNSTAKNEKDLLFSKVQSILELKKLQDPHNWSDPGLLDEFLVSNEMIRIIGMDGLVKLELKSDEMLVVEPPHLTTRYSYSIKRIDNTRYLYVQVPILSGSTQIGVLEMGRMLTKWSLYVNVLTTALVLMSVGAVVISALGSFFYSRFLFQPLRELNGTMQLIQQSGTFRKLDSEFTARYDELGRLGVTFNQMISRLEELAFKQKRFVADASHELRTPLTIIESYAGLLKRWGSEDPEIRQEAIEAILGESNRLKGLVGSLMQLAESEQEDWVHFAPIELLGIIRSAAAAMEVAFDRSIIVTCPDEDITIGGDAEKLKQLLLILLDNAVKYSAKPIRIVVIPGQTEVRFKIIDQGIGLDENALPFLFDRFFRTDLARDRTTGGFGLGLAIAKSIVERHGGNIRMDSRPGRGTTAIVTLPR</sequence>
<comment type="catalytic activity">
    <reaction evidence="1">
        <text>ATP + protein L-histidine = ADP + protein N-phospho-L-histidine.</text>
        <dbReference type="EC" id="2.7.13.3"/>
    </reaction>
</comment>
<evidence type="ECO:0000256" key="8">
    <source>
        <dbReference type="ARBA" id="ARBA00022741"/>
    </source>
</evidence>
<keyword evidence="4" id="KW-1003">Cell membrane</keyword>
<dbReference type="CDD" id="cd06225">
    <property type="entry name" value="HAMP"/>
    <property type="match status" value="1"/>
</dbReference>
<evidence type="ECO:0000256" key="10">
    <source>
        <dbReference type="ARBA" id="ARBA00022840"/>
    </source>
</evidence>
<dbReference type="Proteomes" id="UP001589619">
    <property type="component" value="Unassembled WGS sequence"/>
</dbReference>
<dbReference type="InterPro" id="IPR003661">
    <property type="entry name" value="HisK_dim/P_dom"/>
</dbReference>
<dbReference type="EC" id="2.7.13.3" evidence="3"/>
<keyword evidence="18" id="KW-1185">Reference proteome</keyword>
<evidence type="ECO:0000256" key="7">
    <source>
        <dbReference type="ARBA" id="ARBA00022692"/>
    </source>
</evidence>
<dbReference type="CDD" id="cd00082">
    <property type="entry name" value="HisKA"/>
    <property type="match status" value="1"/>
</dbReference>
<dbReference type="PROSITE" id="PS50109">
    <property type="entry name" value="HIS_KIN"/>
    <property type="match status" value="1"/>
</dbReference>
<dbReference type="SMART" id="SM00387">
    <property type="entry name" value="HATPase_c"/>
    <property type="match status" value="1"/>
</dbReference>
<dbReference type="CDD" id="cd00075">
    <property type="entry name" value="HATPase"/>
    <property type="match status" value="1"/>
</dbReference>
<dbReference type="Gene3D" id="3.30.565.10">
    <property type="entry name" value="Histidine kinase-like ATPase, C-terminal domain"/>
    <property type="match status" value="1"/>
</dbReference>
<keyword evidence="10" id="KW-0067">ATP-binding</keyword>
<dbReference type="EMBL" id="JBHMAG010000018">
    <property type="protein sequence ID" value="MFB9755430.1"/>
    <property type="molecule type" value="Genomic_DNA"/>
</dbReference>
<keyword evidence="11 14" id="KW-1133">Transmembrane helix</keyword>
<comment type="subcellular location">
    <subcellularLocation>
        <location evidence="2">Cell membrane</location>
        <topology evidence="2">Multi-pass membrane protein</topology>
    </subcellularLocation>
</comment>
<feature type="transmembrane region" description="Helical" evidence="14">
    <location>
        <begin position="147"/>
        <end position="174"/>
    </location>
</feature>
<dbReference type="PANTHER" id="PTHR45436">
    <property type="entry name" value="SENSOR HISTIDINE KINASE YKOH"/>
    <property type="match status" value="1"/>
</dbReference>
<evidence type="ECO:0000256" key="12">
    <source>
        <dbReference type="ARBA" id="ARBA00023012"/>
    </source>
</evidence>
<dbReference type="InterPro" id="IPR036097">
    <property type="entry name" value="HisK_dim/P_sf"/>
</dbReference>
<evidence type="ECO:0000256" key="5">
    <source>
        <dbReference type="ARBA" id="ARBA00022553"/>
    </source>
</evidence>
<dbReference type="Gene3D" id="6.10.340.10">
    <property type="match status" value="1"/>
</dbReference>
<accession>A0ABV5W4D0</accession>
<keyword evidence="6" id="KW-0808">Transferase</keyword>
<feature type="transmembrane region" description="Helical" evidence="14">
    <location>
        <begin position="7"/>
        <end position="30"/>
    </location>
</feature>
<evidence type="ECO:0000259" key="16">
    <source>
        <dbReference type="PROSITE" id="PS50885"/>
    </source>
</evidence>
<dbReference type="RefSeq" id="WP_344908393.1">
    <property type="nucleotide sequence ID" value="NZ_BAAAYO010000006.1"/>
</dbReference>
<dbReference type="SUPFAM" id="SSF158472">
    <property type="entry name" value="HAMP domain-like"/>
    <property type="match status" value="1"/>
</dbReference>
<comment type="caution">
    <text evidence="17">The sequence shown here is derived from an EMBL/GenBank/DDBJ whole genome shotgun (WGS) entry which is preliminary data.</text>
</comment>
<dbReference type="InterPro" id="IPR005467">
    <property type="entry name" value="His_kinase_dom"/>
</dbReference>
<dbReference type="PRINTS" id="PR00344">
    <property type="entry name" value="BCTRLSENSOR"/>
</dbReference>
<dbReference type="InterPro" id="IPR003594">
    <property type="entry name" value="HATPase_dom"/>
</dbReference>
<dbReference type="InterPro" id="IPR036890">
    <property type="entry name" value="HATPase_C_sf"/>
</dbReference>
<keyword evidence="12" id="KW-0902">Two-component regulatory system</keyword>
<dbReference type="PANTHER" id="PTHR45436:SF5">
    <property type="entry name" value="SENSOR HISTIDINE KINASE TRCS"/>
    <property type="match status" value="1"/>
</dbReference>
<dbReference type="SUPFAM" id="SSF55874">
    <property type="entry name" value="ATPase domain of HSP90 chaperone/DNA topoisomerase II/histidine kinase"/>
    <property type="match status" value="1"/>
</dbReference>
<evidence type="ECO:0000256" key="6">
    <source>
        <dbReference type="ARBA" id="ARBA00022679"/>
    </source>
</evidence>
<gene>
    <name evidence="17" type="ORF">ACFFNY_27960</name>
</gene>
<dbReference type="Pfam" id="PF02518">
    <property type="entry name" value="HATPase_c"/>
    <property type="match status" value="1"/>
</dbReference>
<dbReference type="Gene3D" id="1.10.287.130">
    <property type="match status" value="1"/>
</dbReference>
<evidence type="ECO:0000256" key="11">
    <source>
        <dbReference type="ARBA" id="ARBA00022989"/>
    </source>
</evidence>
<name>A0ABV5W4D0_9BACL</name>
<keyword evidence="7 14" id="KW-0812">Transmembrane</keyword>
<keyword evidence="8" id="KW-0547">Nucleotide-binding</keyword>
<evidence type="ECO:0000256" key="14">
    <source>
        <dbReference type="SAM" id="Phobius"/>
    </source>
</evidence>
<evidence type="ECO:0000256" key="4">
    <source>
        <dbReference type="ARBA" id="ARBA00022475"/>
    </source>
</evidence>
<dbReference type="InterPro" id="IPR004358">
    <property type="entry name" value="Sig_transdc_His_kin-like_C"/>
</dbReference>
<organism evidence="17 18">
    <name type="scientific">Paenibacillus hodogayensis</name>
    <dbReference type="NCBI Taxonomy" id="279208"/>
    <lineage>
        <taxon>Bacteria</taxon>
        <taxon>Bacillati</taxon>
        <taxon>Bacillota</taxon>
        <taxon>Bacilli</taxon>
        <taxon>Bacillales</taxon>
        <taxon>Paenibacillaceae</taxon>
        <taxon>Paenibacillus</taxon>
    </lineage>
</organism>
<evidence type="ECO:0000256" key="9">
    <source>
        <dbReference type="ARBA" id="ARBA00022777"/>
    </source>
</evidence>
<dbReference type="InterPro" id="IPR003660">
    <property type="entry name" value="HAMP_dom"/>
</dbReference>
<dbReference type="SUPFAM" id="SSF47384">
    <property type="entry name" value="Homodimeric domain of signal transducing histidine kinase"/>
    <property type="match status" value="1"/>
</dbReference>
<dbReference type="GO" id="GO:0016301">
    <property type="term" value="F:kinase activity"/>
    <property type="evidence" value="ECO:0007669"/>
    <property type="project" value="UniProtKB-KW"/>
</dbReference>